<dbReference type="InterPro" id="IPR036890">
    <property type="entry name" value="HATPase_C_sf"/>
</dbReference>
<keyword evidence="7" id="KW-0067">ATP-binding</keyword>
<keyword evidence="3" id="KW-0597">Phosphoprotein</keyword>
<dbReference type="InterPro" id="IPR011712">
    <property type="entry name" value="Sig_transdc_His_kin_sub3_dim/P"/>
</dbReference>
<evidence type="ECO:0000256" key="7">
    <source>
        <dbReference type="ARBA" id="ARBA00022840"/>
    </source>
</evidence>
<evidence type="ECO:0000256" key="5">
    <source>
        <dbReference type="ARBA" id="ARBA00022741"/>
    </source>
</evidence>
<keyword evidence="10" id="KW-0812">Transmembrane</keyword>
<feature type="transmembrane region" description="Helical" evidence="10">
    <location>
        <begin position="406"/>
        <end position="423"/>
    </location>
</feature>
<dbReference type="GO" id="GO:0005524">
    <property type="term" value="F:ATP binding"/>
    <property type="evidence" value="ECO:0007669"/>
    <property type="project" value="UniProtKB-KW"/>
</dbReference>
<keyword evidence="4 12" id="KW-0808">Transferase</keyword>
<dbReference type="Proteomes" id="UP000273044">
    <property type="component" value="Chromosome"/>
</dbReference>
<evidence type="ECO:0000256" key="9">
    <source>
        <dbReference type="SAM" id="Coils"/>
    </source>
</evidence>
<feature type="transmembrane region" description="Helical" evidence="10">
    <location>
        <begin position="142"/>
        <end position="164"/>
    </location>
</feature>
<accession>A0A3S4UUA9</accession>
<dbReference type="PANTHER" id="PTHR24421:SF10">
    <property type="entry name" value="NITRATE_NITRITE SENSOR PROTEIN NARQ"/>
    <property type="match status" value="1"/>
</dbReference>
<feature type="domain" description="Signal transduction histidine kinase subgroup 3 dimerisation and phosphoacceptor" evidence="11">
    <location>
        <begin position="565"/>
        <end position="614"/>
    </location>
</feature>
<dbReference type="Pfam" id="PF07730">
    <property type="entry name" value="HisKA_3"/>
    <property type="match status" value="1"/>
</dbReference>
<evidence type="ECO:0000256" key="1">
    <source>
        <dbReference type="ARBA" id="ARBA00000085"/>
    </source>
</evidence>
<dbReference type="CDD" id="cd16917">
    <property type="entry name" value="HATPase_UhpB-NarQ-NarX-like"/>
    <property type="match status" value="1"/>
</dbReference>
<evidence type="ECO:0000256" key="3">
    <source>
        <dbReference type="ARBA" id="ARBA00022553"/>
    </source>
</evidence>
<dbReference type="EC" id="2.7.13.3" evidence="2"/>
<dbReference type="EMBL" id="LR134406">
    <property type="protein sequence ID" value="VEH69975.1"/>
    <property type="molecule type" value="Genomic_DNA"/>
</dbReference>
<keyword evidence="10" id="KW-1133">Transmembrane helix</keyword>
<keyword evidence="6 12" id="KW-0418">Kinase</keyword>
<dbReference type="GO" id="GO:0046983">
    <property type="term" value="F:protein dimerization activity"/>
    <property type="evidence" value="ECO:0007669"/>
    <property type="project" value="InterPro"/>
</dbReference>
<dbReference type="Gene3D" id="1.20.5.1930">
    <property type="match status" value="1"/>
</dbReference>
<keyword evidence="10" id="KW-0472">Membrane</keyword>
<name>A0A3S4UUA9_9ACTN</name>
<proteinExistence type="predicted"/>
<dbReference type="SUPFAM" id="SSF55874">
    <property type="entry name" value="ATPase domain of HSP90 chaperone/DNA topoisomerase II/histidine kinase"/>
    <property type="match status" value="1"/>
</dbReference>
<evidence type="ECO:0000313" key="12">
    <source>
        <dbReference type="EMBL" id="VEH69975.1"/>
    </source>
</evidence>
<feature type="coiled-coil region" evidence="9">
    <location>
        <begin position="544"/>
        <end position="571"/>
    </location>
</feature>
<dbReference type="AlphaFoldDB" id="A0A3S4UUA9"/>
<reference evidence="12 13" key="1">
    <citation type="submission" date="2018-12" db="EMBL/GenBank/DDBJ databases">
        <authorList>
            <consortium name="Pathogen Informatics"/>
        </authorList>
    </citation>
    <scope>NUCLEOTIDE SEQUENCE [LARGE SCALE GENOMIC DNA]</scope>
    <source>
        <strain evidence="12 13">NCTC12967</strain>
    </source>
</reference>
<dbReference type="GO" id="GO:0000155">
    <property type="term" value="F:phosphorelay sensor kinase activity"/>
    <property type="evidence" value="ECO:0007669"/>
    <property type="project" value="InterPro"/>
</dbReference>
<feature type="transmembrane region" description="Helical" evidence="10">
    <location>
        <begin position="16"/>
        <end position="37"/>
    </location>
</feature>
<keyword evidence="13" id="KW-1185">Reference proteome</keyword>
<evidence type="ECO:0000256" key="8">
    <source>
        <dbReference type="ARBA" id="ARBA00023012"/>
    </source>
</evidence>
<protein>
    <recommendedName>
        <fullName evidence="2">histidine kinase</fullName>
        <ecNumber evidence="2">2.7.13.3</ecNumber>
    </recommendedName>
</protein>
<dbReference type="InterPro" id="IPR050482">
    <property type="entry name" value="Sensor_HK_TwoCompSys"/>
</dbReference>
<dbReference type="GO" id="GO:0016020">
    <property type="term" value="C:membrane"/>
    <property type="evidence" value="ECO:0007669"/>
    <property type="project" value="InterPro"/>
</dbReference>
<feature type="transmembrane region" description="Helical" evidence="10">
    <location>
        <begin position="493"/>
        <end position="514"/>
    </location>
</feature>
<keyword evidence="8" id="KW-0902">Two-component regulatory system</keyword>
<evidence type="ECO:0000256" key="6">
    <source>
        <dbReference type="ARBA" id="ARBA00022777"/>
    </source>
</evidence>
<organism evidence="12 13">
    <name type="scientific">Arachnia propionica</name>
    <dbReference type="NCBI Taxonomy" id="1750"/>
    <lineage>
        <taxon>Bacteria</taxon>
        <taxon>Bacillati</taxon>
        <taxon>Actinomycetota</taxon>
        <taxon>Actinomycetes</taxon>
        <taxon>Propionibacteriales</taxon>
        <taxon>Propionibacteriaceae</taxon>
        <taxon>Arachnia</taxon>
    </lineage>
</organism>
<feature type="transmembrane region" description="Helical" evidence="10">
    <location>
        <begin position="49"/>
        <end position="66"/>
    </location>
</feature>
<dbReference type="Gene3D" id="3.30.565.10">
    <property type="entry name" value="Histidine kinase-like ATPase, C-terminal domain"/>
    <property type="match status" value="1"/>
</dbReference>
<keyword evidence="5" id="KW-0547">Nucleotide-binding</keyword>
<evidence type="ECO:0000256" key="4">
    <source>
        <dbReference type="ARBA" id="ARBA00022679"/>
    </source>
</evidence>
<evidence type="ECO:0000256" key="10">
    <source>
        <dbReference type="SAM" id="Phobius"/>
    </source>
</evidence>
<evidence type="ECO:0000313" key="13">
    <source>
        <dbReference type="Proteomes" id="UP000273044"/>
    </source>
</evidence>
<sequence length="778" mass="85002">MSGGTVDLKPGGQRPAAVLIGVGRWVILVAVGFQLISNILEMPVTGREMTVMVVLTHAIIAVACFVLLWRPWLGLCIGLVLLVPALLGNDVDADLVFLILASATFAFQYGARVIFAALPAAAGYGVLRSVSVVGDLDGLAELVVPCVYLVLFGSVLGTAFRVFVSLLEHREVRLAILAEDIAEIRSGERLRLAGELRTVVGERLEEAWEGQKAPRHTCDAWVLREALERVQTICLDAVTRVRALVGMLREDPVAEGSDESLSIIGPVQILASMAETLRRQGFRVELRVDDRLNHRSVVTQLTVTRVAQLLLNSAEAMRPDPLRLKVECPPGETQVMAEIVTPNELRKEDISAFERIRERVQALGGRFSRAFTGKGQLLEFRLPESRTGGVDGAAPAEEKKSLGRRIADVVLPLLVLGALAFWTCSTQRLEWPLAWAIFGYLSTAVMYWWPIPGGAMGTVAVAGMLITPEQTPVALSAVILMACWKFTRGRNPYWALGAGLVALIGLWVLSISRLTDSPELVVGVSMPFIGLVCAAISWQYAKIRNRQDQQAAALMEAIEAARTEERNLLARELHDVLAHHFSVVLLQCMAYGDSDDAEEVRFALDRIAGSLKAAEGELFLLTDVMSDGEKGDLPALVRPLTVADRLQGTLKNAHFQAEFKIDPSSDGLPQITRRTLTRAMQESVTNIIRYAEHGGKCLVELKMEEAVVRLRVCNELPENKRESKLSLGYGLAGIQERINLSGGRFTAGPEGNQWVVTVELPNRGREAESLGGPSTYIH</sequence>
<dbReference type="PANTHER" id="PTHR24421">
    <property type="entry name" value="NITRATE/NITRITE SENSOR PROTEIN NARX-RELATED"/>
    <property type="match status" value="1"/>
</dbReference>
<evidence type="ECO:0000259" key="11">
    <source>
        <dbReference type="Pfam" id="PF07730"/>
    </source>
</evidence>
<dbReference type="RefSeq" id="WP_061787054.1">
    <property type="nucleotide sequence ID" value="NZ_CAURRE010000071.1"/>
</dbReference>
<gene>
    <name evidence="12" type="primary">desK_6</name>
    <name evidence="12" type="ORF">NCTC12967_01256</name>
</gene>
<comment type="catalytic activity">
    <reaction evidence="1">
        <text>ATP + protein L-histidine = ADP + protein N-phospho-L-histidine.</text>
        <dbReference type="EC" id="2.7.13.3"/>
    </reaction>
</comment>
<evidence type="ECO:0000256" key="2">
    <source>
        <dbReference type="ARBA" id="ARBA00012438"/>
    </source>
</evidence>
<keyword evidence="9" id="KW-0175">Coiled coil</keyword>
<feature type="transmembrane region" description="Helical" evidence="10">
    <location>
        <begin position="520"/>
        <end position="541"/>
    </location>
</feature>